<feature type="region of interest" description="Disordered" evidence="9">
    <location>
        <begin position="339"/>
        <end position="365"/>
    </location>
</feature>
<reference evidence="13" key="1">
    <citation type="journal article" date="2007" name="Nature">
        <title>The grapevine genome sequence suggests ancestral hexaploidization in major angiosperm phyla.</title>
        <authorList>
            <consortium name="The French-Italian Public Consortium for Grapevine Genome Characterization."/>
            <person name="Jaillon O."/>
            <person name="Aury J.-M."/>
            <person name="Noel B."/>
            <person name="Policriti A."/>
            <person name="Clepet C."/>
            <person name="Casagrande A."/>
            <person name="Choisne N."/>
            <person name="Aubourg S."/>
            <person name="Vitulo N."/>
            <person name="Jubin C."/>
            <person name="Vezzi A."/>
            <person name="Legeai F."/>
            <person name="Hugueney P."/>
            <person name="Dasilva C."/>
            <person name="Horner D."/>
            <person name="Mica E."/>
            <person name="Jublot D."/>
            <person name="Poulain J."/>
            <person name="Bruyere C."/>
            <person name="Billault A."/>
            <person name="Segurens B."/>
            <person name="Gouyvenoux M."/>
            <person name="Ugarte E."/>
            <person name="Cattonaro F."/>
            <person name="Anthouard V."/>
            <person name="Vico V."/>
            <person name="Del Fabbro C."/>
            <person name="Alaux M."/>
            <person name="Di Gaspero G."/>
            <person name="Dumas V."/>
            <person name="Felice N."/>
            <person name="Paillard S."/>
            <person name="Juman I."/>
            <person name="Moroldo M."/>
            <person name="Scalabrin S."/>
            <person name="Canaguier A."/>
            <person name="Le Clainche I."/>
            <person name="Malacrida G."/>
            <person name="Durand E."/>
            <person name="Pesole G."/>
            <person name="Laucou V."/>
            <person name="Chatelet P."/>
            <person name="Merdinoglu D."/>
            <person name="Delledonne M."/>
            <person name="Pezzotti M."/>
            <person name="Lecharny A."/>
            <person name="Scarpelli C."/>
            <person name="Artiguenave F."/>
            <person name="Pe M.E."/>
            <person name="Valle G."/>
            <person name="Morgante M."/>
            <person name="Caboche M."/>
            <person name="Adam-Blondon A.-F."/>
            <person name="Weissenbach J."/>
            <person name="Quetier F."/>
            <person name="Wincker P."/>
        </authorList>
    </citation>
    <scope>NUCLEOTIDE SEQUENCE [LARGE SCALE GENOMIC DNA]</scope>
    <source>
        <strain evidence="13">cv. Pinot noir / PN40024</strain>
    </source>
</reference>
<dbReference type="SUPFAM" id="SSF52540">
    <property type="entry name" value="P-loop containing nucleoside triphosphate hydrolases"/>
    <property type="match status" value="1"/>
</dbReference>
<dbReference type="Pfam" id="PF00004">
    <property type="entry name" value="AAA"/>
    <property type="match status" value="1"/>
</dbReference>
<comment type="similarity">
    <text evidence="2">Belongs to the cation diffusion facilitator (CDF) transporter (TC 2.A.4) family. SLC30A subfamily.</text>
</comment>
<dbReference type="PANTHER" id="PTHR45755">
    <property type="match status" value="1"/>
</dbReference>
<dbReference type="eggNOG" id="KOG0743">
    <property type="taxonomic scope" value="Eukaryota"/>
</dbReference>
<comment type="subcellular location">
    <subcellularLocation>
        <location evidence="1">Membrane</location>
        <topology evidence="1">Multi-pass membrane protein</topology>
    </subcellularLocation>
</comment>
<evidence type="ECO:0000256" key="1">
    <source>
        <dbReference type="ARBA" id="ARBA00004141"/>
    </source>
</evidence>
<evidence type="ECO:0000256" key="5">
    <source>
        <dbReference type="ARBA" id="ARBA00022989"/>
    </source>
</evidence>
<evidence type="ECO:0000256" key="8">
    <source>
        <dbReference type="ARBA" id="ARBA00049360"/>
    </source>
</evidence>
<feature type="compositionally biased region" description="Basic and acidic residues" evidence="9">
    <location>
        <begin position="932"/>
        <end position="942"/>
    </location>
</feature>
<feature type="transmembrane region" description="Helical" evidence="10">
    <location>
        <begin position="234"/>
        <end position="254"/>
    </location>
</feature>
<feature type="transmembrane region" description="Helical" evidence="10">
    <location>
        <begin position="153"/>
        <end position="170"/>
    </location>
</feature>
<feature type="transmembrane region" description="Helical" evidence="10">
    <location>
        <begin position="463"/>
        <end position="486"/>
    </location>
</feature>
<dbReference type="InterPro" id="IPR003593">
    <property type="entry name" value="AAA+_ATPase"/>
</dbReference>
<dbReference type="SMART" id="SM00382">
    <property type="entry name" value="AAA"/>
    <property type="match status" value="1"/>
</dbReference>
<dbReference type="InterPro" id="IPR058017">
    <property type="entry name" value="At3g28540-like_C"/>
</dbReference>
<gene>
    <name evidence="12" type="ordered locus">VIT_14s0066g02030</name>
</gene>
<dbReference type="eggNOG" id="KOG1484">
    <property type="taxonomic scope" value="Eukaryota"/>
</dbReference>
<dbReference type="InterPro" id="IPR003960">
    <property type="entry name" value="ATPase_AAA_CS"/>
</dbReference>
<dbReference type="AlphaFoldDB" id="F6HV40"/>
<organism evidence="12 13">
    <name type="scientific">Vitis vinifera</name>
    <name type="common">Grape</name>
    <dbReference type="NCBI Taxonomy" id="29760"/>
    <lineage>
        <taxon>Eukaryota</taxon>
        <taxon>Viridiplantae</taxon>
        <taxon>Streptophyta</taxon>
        <taxon>Embryophyta</taxon>
        <taxon>Tracheophyta</taxon>
        <taxon>Spermatophyta</taxon>
        <taxon>Magnoliopsida</taxon>
        <taxon>eudicotyledons</taxon>
        <taxon>Gunneridae</taxon>
        <taxon>Pentapetalae</taxon>
        <taxon>rosids</taxon>
        <taxon>Vitales</taxon>
        <taxon>Vitaceae</taxon>
        <taxon>Viteae</taxon>
        <taxon>Vitis</taxon>
    </lineage>
</organism>
<evidence type="ECO:0000256" key="10">
    <source>
        <dbReference type="SAM" id="Phobius"/>
    </source>
</evidence>
<keyword evidence="3" id="KW-0813">Transport</keyword>
<dbReference type="OrthoDB" id="1287146at2759"/>
<feature type="transmembrane region" description="Helical" evidence="10">
    <location>
        <begin position="67"/>
        <end position="88"/>
    </location>
</feature>
<dbReference type="SMR" id="F6HV40"/>
<dbReference type="Gene3D" id="1.20.1510.10">
    <property type="entry name" value="Cation efflux protein transmembrane domain"/>
    <property type="match status" value="2"/>
</dbReference>
<feature type="domain" description="AAA+ ATPase" evidence="11">
    <location>
        <begin position="846"/>
        <end position="1000"/>
    </location>
</feature>
<dbReference type="InterPro" id="IPR003959">
    <property type="entry name" value="ATPase_AAA_core"/>
</dbReference>
<accession>F6HV40</accession>
<dbReference type="InterPro" id="IPR058533">
    <property type="entry name" value="Cation_efflux_TM"/>
</dbReference>
<feature type="transmembrane region" description="Helical" evidence="10">
    <location>
        <begin position="492"/>
        <end position="512"/>
    </location>
</feature>
<keyword evidence="4 10" id="KW-0812">Transmembrane</keyword>
<evidence type="ECO:0000256" key="6">
    <source>
        <dbReference type="ARBA" id="ARBA00023065"/>
    </source>
</evidence>
<sequence length="1102" mass="124683">MSWYRIECFPLSSMIVDKWGFSLFPRENCVRVLPMLLPFLSGFLGCYERVSMNWGTIRQLGRKRVRLISLFFTTVILFVPAVVSILMFEAEGDEFSIASLGWPLANTVLFGVLLTENYSDEKLVSSRDFQREFLVTFFCTLVLELFYFPELSLWGLLLCGLLLYISVRELDPVYSNSLELGMDSSESFTDSIVKPIRHVLSERKSRKIALFLLINTGYMVVEFVSGFMSNSLGLISDACHMLFDCAALAIGLYASYISRLPANSQFNYGRGRFEVLSGYVNAVFLVLVGALIVLESFERILEPQEISTNSLLTVSIGGLLVNVVGLIFFHEEHHHAHGGSCSHSHSQSHSHSDLHHHSHACGGHDHTVQVGHQECTSTSQDCHEKSSIPAISSRNLQSHSHEGHAGGNFHPEGSDPHTHACTLDITNHSCAENSGSHLKPLLSDKEEPQKRNHKHIDHNMEGIFLHVLADTMGSVGVVISTLLIKYKGWQVADPACSIFISVLIVASVIPLLRNSAEILLQRVPRVHEHDLKDALKNVMKIRGVCGIQNLHVWSFTNTDVVGTLHLHISTEADKASTKVQVSNILHDAGIKDLTVQVEYVKIEEEEERIVSMESKDMFGKVGSMVGSALFVWAIFQHYFPQCLADFIGRYYRKLVNFFNPYIEITFNEFTGQRGMRSEAYKDIQNYLGYNSTRQASRLKGSLVKNGRSLVLGIDDYEEVVDVFEGVQVWWISGKQNTNRRAISIYPVRGQSDDKRYYTLLFHKRHWDLISGPYLNYVLKEGKALKDRNRQKKIYTNQEGDWHWVGFEHPATFQTMALEPEKKKEIMEDLIAFSENQEYYRRIGRAWKRGYLLYGPPGTGKSTMIAAIANLLNYDVYDLELTGVENNTDLKMLLMEISSKAVIVIEDIDCSLDLTGQRKKAETDEDSDEEEDEKGKKEGKEKGSKTSKVTLSGLLNFIDGLWSACGGERVIVFTTNHVEKLDQALIRKGRMDKHIELSYCSYEAFKVLAKNYLNVDSHPRFSKISELLGEVNMTPADVAEHLTIKTIMKDAGIRLEGLISALERRKEARLAAIEDKREKKLAARGAKSSRKRNDRLRKYLNDQ</sequence>
<feature type="transmembrane region" description="Helical" evidence="10">
    <location>
        <begin position="617"/>
        <end position="635"/>
    </location>
</feature>
<name>F6HV40_VITVI</name>
<feature type="region of interest" description="Disordered" evidence="9">
    <location>
        <begin position="396"/>
        <end position="420"/>
    </location>
</feature>
<dbReference type="GO" id="GO:0016020">
    <property type="term" value="C:membrane"/>
    <property type="evidence" value="ECO:0007669"/>
    <property type="project" value="UniProtKB-SubCell"/>
</dbReference>
<feature type="transmembrane region" description="Helical" evidence="10">
    <location>
        <begin position="275"/>
        <end position="294"/>
    </location>
</feature>
<dbReference type="Gene3D" id="6.10.280.40">
    <property type="match status" value="1"/>
</dbReference>
<dbReference type="PaxDb" id="29760-VIT_14s0066g02030.t01"/>
<evidence type="ECO:0000256" key="7">
    <source>
        <dbReference type="ARBA" id="ARBA00023136"/>
    </source>
</evidence>
<dbReference type="InParanoid" id="F6HV40"/>
<dbReference type="GO" id="GO:0016887">
    <property type="term" value="F:ATP hydrolysis activity"/>
    <property type="evidence" value="ECO:0007669"/>
    <property type="project" value="InterPro"/>
</dbReference>
<dbReference type="HOGENOM" id="CLU_283051_0_0_1"/>
<evidence type="ECO:0000256" key="3">
    <source>
        <dbReference type="ARBA" id="ARBA00022448"/>
    </source>
</evidence>
<feature type="region of interest" description="Disordered" evidence="9">
    <location>
        <begin position="1080"/>
        <end position="1102"/>
    </location>
</feature>
<feature type="transmembrane region" description="Helical" evidence="10">
    <location>
        <begin position="306"/>
        <end position="329"/>
    </location>
</feature>
<keyword evidence="13" id="KW-1185">Reference proteome</keyword>
<dbReference type="GO" id="GO:0006950">
    <property type="term" value="P:response to stress"/>
    <property type="evidence" value="ECO:0007669"/>
    <property type="project" value="UniProtKB-ARBA"/>
</dbReference>
<dbReference type="Pfam" id="PF14363">
    <property type="entry name" value="AAA_assoc"/>
    <property type="match status" value="1"/>
</dbReference>
<evidence type="ECO:0000256" key="4">
    <source>
        <dbReference type="ARBA" id="ARBA00022692"/>
    </source>
</evidence>
<feature type="compositionally biased region" description="Low complexity" evidence="9">
    <location>
        <begin position="339"/>
        <end position="349"/>
    </location>
</feature>
<evidence type="ECO:0000259" key="11">
    <source>
        <dbReference type="SMART" id="SM00382"/>
    </source>
</evidence>
<dbReference type="InterPro" id="IPR002524">
    <property type="entry name" value="Cation_efflux"/>
</dbReference>
<feature type="region of interest" description="Disordered" evidence="9">
    <location>
        <begin position="918"/>
        <end position="942"/>
    </location>
</feature>
<dbReference type="Pfam" id="PF25568">
    <property type="entry name" value="AAA_lid_At3g28540"/>
    <property type="match status" value="1"/>
</dbReference>
<dbReference type="InterPro" id="IPR025753">
    <property type="entry name" value="AAA_N_dom"/>
</dbReference>
<dbReference type="PANTHER" id="PTHR45755:SF4">
    <property type="entry name" value="ZINC TRANSPORTER 7"/>
    <property type="match status" value="1"/>
</dbReference>
<dbReference type="STRING" id="29760.F6HV40"/>
<dbReference type="Proteomes" id="UP000009183">
    <property type="component" value="Chromosome 14"/>
</dbReference>
<dbReference type="GO" id="GO:0005385">
    <property type="term" value="F:zinc ion transmembrane transporter activity"/>
    <property type="evidence" value="ECO:0007669"/>
    <property type="project" value="InterPro"/>
</dbReference>
<dbReference type="GO" id="GO:0005524">
    <property type="term" value="F:ATP binding"/>
    <property type="evidence" value="ECO:0007669"/>
    <property type="project" value="InterPro"/>
</dbReference>
<evidence type="ECO:0000313" key="13">
    <source>
        <dbReference type="Proteomes" id="UP000009183"/>
    </source>
</evidence>
<dbReference type="EMBL" id="FN596252">
    <property type="protein sequence ID" value="CCB58558.1"/>
    <property type="molecule type" value="Genomic_DNA"/>
</dbReference>
<comment type="catalytic activity">
    <reaction evidence="8">
        <text>ATP + H2O = ADP + phosphate + H(+)</text>
        <dbReference type="Rhea" id="RHEA:13065"/>
        <dbReference type="ChEBI" id="CHEBI:15377"/>
        <dbReference type="ChEBI" id="CHEBI:15378"/>
        <dbReference type="ChEBI" id="CHEBI:30616"/>
        <dbReference type="ChEBI" id="CHEBI:43474"/>
        <dbReference type="ChEBI" id="CHEBI:456216"/>
    </reaction>
</comment>
<dbReference type="InterPro" id="IPR027417">
    <property type="entry name" value="P-loop_NTPase"/>
</dbReference>
<dbReference type="InterPro" id="IPR027469">
    <property type="entry name" value="Cation_efflux_TMD_sf"/>
</dbReference>
<evidence type="ECO:0000256" key="9">
    <source>
        <dbReference type="SAM" id="MobiDB-lite"/>
    </source>
</evidence>
<dbReference type="PROSITE" id="PS00674">
    <property type="entry name" value="AAA"/>
    <property type="match status" value="1"/>
</dbReference>
<keyword evidence="5 10" id="KW-1133">Transmembrane helix</keyword>
<dbReference type="InterPro" id="IPR045316">
    <property type="entry name" value="Msc2-like"/>
</dbReference>
<proteinExistence type="inferred from homology"/>
<dbReference type="CDD" id="cd19510">
    <property type="entry name" value="RecA-like_BCS1"/>
    <property type="match status" value="1"/>
</dbReference>
<protein>
    <recommendedName>
        <fullName evidence="11">AAA+ ATPase domain-containing protein</fullName>
    </recommendedName>
</protein>
<keyword evidence="6" id="KW-0406">Ion transport</keyword>
<dbReference type="FunFam" id="1.20.1510.10:FF:000033">
    <property type="entry name" value="Unplaced genomic scaffold supercont1.9, whole genome shotgun sequence"/>
    <property type="match status" value="1"/>
</dbReference>
<feature type="transmembrane region" description="Helical" evidence="10">
    <location>
        <begin position="208"/>
        <end position="228"/>
    </location>
</feature>
<feature type="compositionally biased region" description="Acidic residues" evidence="9">
    <location>
        <begin position="922"/>
        <end position="931"/>
    </location>
</feature>
<dbReference type="NCBIfam" id="TIGR01297">
    <property type="entry name" value="CDF"/>
    <property type="match status" value="1"/>
</dbReference>
<evidence type="ECO:0000313" key="12">
    <source>
        <dbReference type="EMBL" id="CCB58558.1"/>
    </source>
</evidence>
<dbReference type="Gene3D" id="3.40.50.300">
    <property type="entry name" value="P-loop containing nucleotide triphosphate hydrolases"/>
    <property type="match status" value="1"/>
</dbReference>
<keyword evidence="7 10" id="KW-0472">Membrane</keyword>
<evidence type="ECO:0000256" key="2">
    <source>
        <dbReference type="ARBA" id="ARBA00008873"/>
    </source>
</evidence>
<dbReference type="GO" id="GO:0006882">
    <property type="term" value="P:intracellular zinc ion homeostasis"/>
    <property type="evidence" value="ECO:0007669"/>
    <property type="project" value="InterPro"/>
</dbReference>
<dbReference type="SUPFAM" id="SSF161111">
    <property type="entry name" value="Cation efflux protein transmembrane domain-like"/>
    <property type="match status" value="1"/>
</dbReference>
<dbReference type="Pfam" id="PF01545">
    <property type="entry name" value="Cation_efflux"/>
    <property type="match status" value="1"/>
</dbReference>